<feature type="domain" description="Hydrophobic seed protein" evidence="3">
    <location>
        <begin position="128"/>
        <end position="209"/>
    </location>
</feature>
<comment type="caution">
    <text evidence="4">The sequence shown here is derived from an EMBL/GenBank/DDBJ whole genome shotgun (WGS) entry which is preliminary data.</text>
</comment>
<evidence type="ECO:0000256" key="1">
    <source>
        <dbReference type="SAM" id="MobiDB-lite"/>
    </source>
</evidence>
<dbReference type="Gene3D" id="1.10.110.10">
    <property type="entry name" value="Plant lipid-transfer and hydrophobic proteins"/>
    <property type="match status" value="1"/>
</dbReference>
<evidence type="ECO:0000259" key="3">
    <source>
        <dbReference type="Pfam" id="PF14547"/>
    </source>
</evidence>
<keyword evidence="5" id="KW-1185">Reference proteome</keyword>
<feature type="signal peptide" evidence="2">
    <location>
        <begin position="1"/>
        <end position="24"/>
    </location>
</feature>
<gene>
    <name evidence="4" type="ORF">CEPIT_LOCUS3393</name>
</gene>
<proteinExistence type="predicted"/>
<evidence type="ECO:0000313" key="5">
    <source>
        <dbReference type="Proteomes" id="UP001152523"/>
    </source>
</evidence>
<dbReference type="PANTHER" id="PTHR31731">
    <property type="match status" value="1"/>
</dbReference>
<organism evidence="4 5">
    <name type="scientific">Cuscuta epithymum</name>
    <dbReference type="NCBI Taxonomy" id="186058"/>
    <lineage>
        <taxon>Eukaryota</taxon>
        <taxon>Viridiplantae</taxon>
        <taxon>Streptophyta</taxon>
        <taxon>Embryophyta</taxon>
        <taxon>Tracheophyta</taxon>
        <taxon>Spermatophyta</taxon>
        <taxon>Magnoliopsida</taxon>
        <taxon>eudicotyledons</taxon>
        <taxon>Gunneridae</taxon>
        <taxon>Pentapetalae</taxon>
        <taxon>asterids</taxon>
        <taxon>lamiids</taxon>
        <taxon>Solanales</taxon>
        <taxon>Convolvulaceae</taxon>
        <taxon>Cuscuteae</taxon>
        <taxon>Cuscuta</taxon>
        <taxon>Cuscuta subgen. Cuscuta</taxon>
    </lineage>
</organism>
<evidence type="ECO:0000256" key="2">
    <source>
        <dbReference type="SAM" id="SignalP"/>
    </source>
</evidence>
<feature type="region of interest" description="Disordered" evidence="1">
    <location>
        <begin position="40"/>
        <end position="125"/>
    </location>
</feature>
<dbReference type="Pfam" id="PF14547">
    <property type="entry name" value="Hydrophob_seed"/>
    <property type="match status" value="1"/>
</dbReference>
<dbReference type="InterPro" id="IPR036312">
    <property type="entry name" value="Bifun_inhib/LTP/seed_sf"/>
</dbReference>
<dbReference type="InterPro" id="IPR027923">
    <property type="entry name" value="Hydrophob_seed_dom"/>
</dbReference>
<dbReference type="InterPro" id="IPR051636">
    <property type="entry name" value="Plant_LTP/defense-related"/>
</dbReference>
<reference evidence="4" key="1">
    <citation type="submission" date="2022-07" db="EMBL/GenBank/DDBJ databases">
        <authorList>
            <person name="Macas J."/>
            <person name="Novak P."/>
            <person name="Neumann P."/>
        </authorList>
    </citation>
    <scope>NUCLEOTIDE SEQUENCE</scope>
</reference>
<sequence>MGSSKRLKIASAYLISMLLNVTLAAPLSSPNLYFHPRPLGPLKPAELHTKPPASKPPAPVPPHPDPKPCPPAPVVPKPAAPPAKPPTAPKPKPQPPMPTPTLSPPPMNSPPPPSPLSPPPPPSPPKYCPIDTMKIGLCLDILGGLIHIHLGDPAINKCCPMLGGLLGMEAAVCMCSTMTMRMMNLTIFMPVALELIGMCGLYLPPGYACDLTSRTTNTSAPINT</sequence>
<dbReference type="CDD" id="cd01958">
    <property type="entry name" value="HPS_like"/>
    <property type="match status" value="1"/>
</dbReference>
<accession>A0AAV0C728</accession>
<keyword evidence="2" id="KW-0732">Signal</keyword>
<dbReference type="EMBL" id="CAMAPF010000017">
    <property type="protein sequence ID" value="CAH9070320.1"/>
    <property type="molecule type" value="Genomic_DNA"/>
</dbReference>
<feature type="chain" id="PRO_5043505184" description="Hydrophobic seed protein domain-containing protein" evidence="2">
    <location>
        <begin position="25"/>
        <end position="224"/>
    </location>
</feature>
<name>A0AAV0C728_9ASTE</name>
<dbReference type="Proteomes" id="UP001152523">
    <property type="component" value="Unassembled WGS sequence"/>
</dbReference>
<feature type="compositionally biased region" description="Pro residues" evidence="1">
    <location>
        <begin position="53"/>
        <end position="125"/>
    </location>
</feature>
<dbReference type="PRINTS" id="PR01217">
    <property type="entry name" value="PRICHEXTENSN"/>
</dbReference>
<dbReference type="AlphaFoldDB" id="A0AAV0C728"/>
<protein>
    <recommendedName>
        <fullName evidence="3">Hydrophobic seed protein domain-containing protein</fullName>
    </recommendedName>
</protein>
<dbReference type="SUPFAM" id="SSF47699">
    <property type="entry name" value="Bifunctional inhibitor/lipid-transfer protein/seed storage 2S albumin"/>
    <property type="match status" value="1"/>
</dbReference>
<evidence type="ECO:0000313" key="4">
    <source>
        <dbReference type="EMBL" id="CAH9070320.1"/>
    </source>
</evidence>